<organism evidence="3 4">
    <name type="scientific">Arenimonas fontis</name>
    <dbReference type="NCBI Taxonomy" id="2608255"/>
    <lineage>
        <taxon>Bacteria</taxon>
        <taxon>Pseudomonadati</taxon>
        <taxon>Pseudomonadota</taxon>
        <taxon>Gammaproteobacteria</taxon>
        <taxon>Lysobacterales</taxon>
        <taxon>Lysobacteraceae</taxon>
        <taxon>Arenimonas</taxon>
    </lineage>
</organism>
<dbReference type="GO" id="GO:0016301">
    <property type="term" value="F:kinase activity"/>
    <property type="evidence" value="ECO:0007669"/>
    <property type="project" value="UniProtKB-KW"/>
</dbReference>
<dbReference type="GO" id="GO:0003677">
    <property type="term" value="F:DNA binding"/>
    <property type="evidence" value="ECO:0007669"/>
    <property type="project" value="InterPro"/>
</dbReference>
<accession>A0A5B2Z9J5</accession>
<comment type="caution">
    <text evidence="3">The sequence shown here is derived from an EMBL/GenBank/DDBJ whole genome shotgun (WGS) entry which is preliminary data.</text>
</comment>
<name>A0A5B2Z9J5_9GAMM</name>
<dbReference type="Proteomes" id="UP000322165">
    <property type="component" value="Unassembled WGS sequence"/>
</dbReference>
<dbReference type="Pfam" id="PF14760">
    <property type="entry name" value="Rnk_N"/>
    <property type="match status" value="1"/>
</dbReference>
<feature type="domain" description="Transcription elongation factor GreA/GreB C-terminal" evidence="1">
    <location>
        <begin position="58"/>
        <end position="134"/>
    </location>
</feature>
<reference evidence="3 4" key="1">
    <citation type="submission" date="2019-09" db="EMBL/GenBank/DDBJ databases">
        <title>Arenimonas chukotkensis sp. nov., a bacterium isolated from Chukotka hot spring, Arctic region, Russia.</title>
        <authorList>
            <person name="Zayulina K.S."/>
            <person name="Prokofeva M.I."/>
            <person name="Elcheninov A.G."/>
            <person name="Novikov A."/>
            <person name="Kochetkova T.V."/>
            <person name="Kublanov I.V."/>
        </authorList>
    </citation>
    <scope>NUCLEOTIDE SEQUENCE [LARGE SCALE GENOMIC DNA]</scope>
    <source>
        <strain evidence="3 4">3729k</strain>
    </source>
</reference>
<evidence type="ECO:0000313" key="4">
    <source>
        <dbReference type="Proteomes" id="UP000322165"/>
    </source>
</evidence>
<evidence type="ECO:0000259" key="2">
    <source>
        <dbReference type="Pfam" id="PF14760"/>
    </source>
</evidence>
<dbReference type="Pfam" id="PF01272">
    <property type="entry name" value="GreA_GreB"/>
    <property type="match status" value="1"/>
</dbReference>
<dbReference type="InterPro" id="IPR023459">
    <property type="entry name" value="Tscrpt_elong_fac_GreA/B_fam"/>
</dbReference>
<proteinExistence type="predicted"/>
<evidence type="ECO:0000313" key="3">
    <source>
        <dbReference type="EMBL" id="KAA2284193.1"/>
    </source>
</evidence>
<dbReference type="GO" id="GO:0006354">
    <property type="term" value="P:DNA-templated transcription elongation"/>
    <property type="evidence" value="ECO:0007669"/>
    <property type="project" value="TreeGrafter"/>
</dbReference>
<keyword evidence="3" id="KW-0418">Kinase</keyword>
<dbReference type="EMBL" id="VUOD01000009">
    <property type="protein sequence ID" value="KAA2284193.1"/>
    <property type="molecule type" value="Genomic_DNA"/>
</dbReference>
<dbReference type="GO" id="GO:0070063">
    <property type="term" value="F:RNA polymerase binding"/>
    <property type="evidence" value="ECO:0007669"/>
    <property type="project" value="InterPro"/>
</dbReference>
<reference evidence="3 4" key="2">
    <citation type="submission" date="2019-09" db="EMBL/GenBank/DDBJ databases">
        <authorList>
            <person name="Mazur A."/>
        </authorList>
    </citation>
    <scope>NUCLEOTIDE SEQUENCE [LARGE SCALE GENOMIC DNA]</scope>
    <source>
        <strain evidence="3 4">3729k</strain>
    </source>
</reference>
<dbReference type="PANTHER" id="PTHR30437">
    <property type="entry name" value="TRANSCRIPTION ELONGATION FACTOR GREA"/>
    <property type="match status" value="1"/>
</dbReference>
<dbReference type="FunFam" id="3.10.50.30:FF:000002">
    <property type="entry name" value="Regulator of nucleoside diphosphate kinase"/>
    <property type="match status" value="1"/>
</dbReference>
<dbReference type="NCBIfam" id="NF004396">
    <property type="entry name" value="PRK05753.1"/>
    <property type="match status" value="1"/>
</dbReference>
<dbReference type="GO" id="GO:0032784">
    <property type="term" value="P:regulation of DNA-templated transcription elongation"/>
    <property type="evidence" value="ECO:0007669"/>
    <property type="project" value="InterPro"/>
</dbReference>
<dbReference type="Gene3D" id="1.10.286.20">
    <property type="match status" value="1"/>
</dbReference>
<dbReference type="InterPro" id="IPR036953">
    <property type="entry name" value="GreA/GreB_C_sf"/>
</dbReference>
<dbReference type="Gene3D" id="3.10.50.30">
    <property type="entry name" value="Transcription elongation factor, GreA/GreB, C-terminal domain"/>
    <property type="match status" value="1"/>
</dbReference>
<dbReference type="InterPro" id="IPR029462">
    <property type="entry name" value="Rnk_N"/>
</dbReference>
<dbReference type="PANTHER" id="PTHR30437:SF5">
    <property type="entry name" value="REGULATOR OF NUCLEOSIDE DIPHOSPHATE KINASE"/>
    <property type="match status" value="1"/>
</dbReference>
<keyword evidence="4" id="KW-1185">Reference proteome</keyword>
<dbReference type="AlphaFoldDB" id="A0A5B2Z9J5"/>
<evidence type="ECO:0000259" key="1">
    <source>
        <dbReference type="Pfam" id="PF01272"/>
    </source>
</evidence>
<gene>
    <name evidence="3" type="ORF">F0415_10620</name>
</gene>
<feature type="domain" description="Regulator of nucleoside diphosphate kinase N-terminal" evidence="2">
    <location>
        <begin position="12"/>
        <end position="51"/>
    </location>
</feature>
<protein>
    <submittedName>
        <fullName evidence="3">Nucleoside diphosphate kinase regulator</fullName>
    </submittedName>
</protein>
<dbReference type="InterPro" id="IPR001437">
    <property type="entry name" value="Tscrpt_elong_fac_GreA/B_C"/>
</dbReference>
<sequence length="144" mass="15352">MLFEEPDMAELPQITVSSRDLARLEQLLESPELRRHPAAQALTGELNRATVLPPEEMPADVVTMNSQVTCVDESTGERHAITLVFPRDADAATGKVSVLAPVGSALLGLSVGQGIDWPGPNGRVLKLRVESIQYQPEAAGNTGA</sequence>
<keyword evidence="3" id="KW-0808">Transferase</keyword>
<dbReference type="SUPFAM" id="SSF54534">
    <property type="entry name" value="FKBP-like"/>
    <property type="match status" value="1"/>
</dbReference>